<feature type="domain" description="Pseudouridine synthase I TruA alpha/beta" evidence="8">
    <location>
        <begin position="8"/>
        <end position="102"/>
    </location>
</feature>
<dbReference type="InterPro" id="IPR020094">
    <property type="entry name" value="TruA/RsuA/RluB/E/F_N"/>
</dbReference>
<comment type="similarity">
    <text evidence="1 4 7">Belongs to the tRNA pseudouridine synthase TruA family.</text>
</comment>
<dbReference type="RefSeq" id="WP_126752778.1">
    <property type="nucleotide sequence ID" value="NZ_JBHUMT010000016.1"/>
</dbReference>
<evidence type="ECO:0000313" key="9">
    <source>
        <dbReference type="EMBL" id="RUO62390.1"/>
    </source>
</evidence>
<feature type="domain" description="Pseudouridine synthase I TruA alpha/beta" evidence="8">
    <location>
        <begin position="142"/>
        <end position="244"/>
    </location>
</feature>
<dbReference type="GO" id="GO:0160147">
    <property type="term" value="F:tRNA pseudouridine(38-40) synthase activity"/>
    <property type="evidence" value="ECO:0007669"/>
    <property type="project" value="UniProtKB-EC"/>
</dbReference>
<dbReference type="InterPro" id="IPR020103">
    <property type="entry name" value="PsdUridine_synth_cat_dom_sf"/>
</dbReference>
<dbReference type="GO" id="GO:0003723">
    <property type="term" value="F:RNA binding"/>
    <property type="evidence" value="ECO:0007669"/>
    <property type="project" value="InterPro"/>
</dbReference>
<evidence type="ECO:0000313" key="10">
    <source>
        <dbReference type="Proteomes" id="UP000288361"/>
    </source>
</evidence>
<sequence length="260" mass="28985">MRIALGLEYDGSQYYGWQRQREVISVQQHLEEALSKVANETVEVTCAGRTDAGVHATAQVVHFDVESERKNAAWTLGVNSNLPDGIAVRWAKPVADDFSARFSATGRRYRYIIANTRLRPGIHSSGVSHYHQPLNERLMHEAAQALIGEHDFTSFRAAQCQSHSANRNVTRLEVTRKGDFVIVDISANAFLHHMVRNIVGSLIVIGQEQQPTSWLKELLELKDRTQAAATAKPGGLYLVAVSYPENFEIPTVTPGPLWLE</sequence>
<gene>
    <name evidence="4" type="primary">truA</name>
    <name evidence="9" type="ORF">CWI73_10765</name>
</gene>
<keyword evidence="3 4" id="KW-0413">Isomerase</keyword>
<reference evidence="9 10" key="1">
    <citation type="journal article" date="2011" name="Front. Microbiol.">
        <title>Genomic signatures of strain selection and enhancement in Bacillus atrophaeus var. globigii, a historical biowarfare simulant.</title>
        <authorList>
            <person name="Gibbons H.S."/>
            <person name="Broomall S.M."/>
            <person name="McNew L.A."/>
            <person name="Daligault H."/>
            <person name="Chapman C."/>
            <person name="Bruce D."/>
            <person name="Karavis M."/>
            <person name="Krepps M."/>
            <person name="McGregor P.A."/>
            <person name="Hong C."/>
            <person name="Park K.H."/>
            <person name="Akmal A."/>
            <person name="Feldman A."/>
            <person name="Lin J.S."/>
            <person name="Chang W.E."/>
            <person name="Higgs B.W."/>
            <person name="Demirev P."/>
            <person name="Lindquist J."/>
            <person name="Liem A."/>
            <person name="Fochler E."/>
            <person name="Read T.D."/>
            <person name="Tapia R."/>
            <person name="Johnson S."/>
            <person name="Bishop-Lilly K.A."/>
            <person name="Detter C."/>
            <person name="Han C."/>
            <person name="Sozhamannan S."/>
            <person name="Rosenzweig C.N."/>
            <person name="Skowronski E.W."/>
        </authorList>
    </citation>
    <scope>NUCLEOTIDE SEQUENCE [LARGE SCALE GENOMIC DNA]</scope>
    <source>
        <strain evidence="9 10">TPS4-2</strain>
    </source>
</reference>
<evidence type="ECO:0000256" key="2">
    <source>
        <dbReference type="ARBA" id="ARBA00022694"/>
    </source>
</evidence>
<dbReference type="AlphaFoldDB" id="A0A432YN70"/>
<dbReference type="InterPro" id="IPR001406">
    <property type="entry name" value="PsdUridine_synth_TruA"/>
</dbReference>
<dbReference type="EC" id="5.4.99.12" evidence="4"/>
<comment type="caution">
    <text evidence="9">The sequence shown here is derived from an EMBL/GenBank/DDBJ whole genome shotgun (WGS) entry which is preliminary data.</text>
</comment>
<comment type="caution">
    <text evidence="4">Lacks conserved residue(s) required for the propagation of feature annotation.</text>
</comment>
<feature type="active site" description="Nucleophile" evidence="4 5">
    <location>
        <position position="51"/>
    </location>
</feature>
<dbReference type="Pfam" id="PF01416">
    <property type="entry name" value="PseudoU_synth_1"/>
    <property type="match status" value="2"/>
</dbReference>
<keyword evidence="2 4" id="KW-0819">tRNA processing</keyword>
<evidence type="ECO:0000256" key="3">
    <source>
        <dbReference type="ARBA" id="ARBA00023235"/>
    </source>
</evidence>
<feature type="binding site" evidence="4 6">
    <location>
        <position position="109"/>
    </location>
    <ligand>
        <name>substrate</name>
    </ligand>
</feature>
<comment type="subunit">
    <text evidence="4">Homodimer.</text>
</comment>
<dbReference type="SUPFAM" id="SSF55120">
    <property type="entry name" value="Pseudouridine synthase"/>
    <property type="match status" value="1"/>
</dbReference>
<dbReference type="InterPro" id="IPR020095">
    <property type="entry name" value="PsdUridine_synth_TruA_C"/>
</dbReference>
<dbReference type="EMBL" id="PIQA01000012">
    <property type="protein sequence ID" value="RUO62390.1"/>
    <property type="molecule type" value="Genomic_DNA"/>
</dbReference>
<evidence type="ECO:0000256" key="1">
    <source>
        <dbReference type="ARBA" id="ARBA00009375"/>
    </source>
</evidence>
<comment type="function">
    <text evidence="4">Formation of pseudouridine at positions 38, 39 and 40 in the anticodon stem and loop of transfer RNAs.</text>
</comment>
<dbReference type="HAMAP" id="MF_00171">
    <property type="entry name" value="TruA"/>
    <property type="match status" value="1"/>
</dbReference>
<dbReference type="PIRSF" id="PIRSF001430">
    <property type="entry name" value="tRNA_psdUrid_synth"/>
    <property type="match status" value="1"/>
</dbReference>
<dbReference type="Gene3D" id="3.30.70.660">
    <property type="entry name" value="Pseudouridine synthase I, catalytic domain, C-terminal subdomain"/>
    <property type="match status" value="1"/>
</dbReference>
<dbReference type="PANTHER" id="PTHR11142:SF0">
    <property type="entry name" value="TRNA PSEUDOURIDINE SYNTHASE-LIKE 1"/>
    <property type="match status" value="1"/>
</dbReference>
<dbReference type="GO" id="GO:0031119">
    <property type="term" value="P:tRNA pseudouridine synthesis"/>
    <property type="evidence" value="ECO:0007669"/>
    <property type="project" value="UniProtKB-UniRule"/>
</dbReference>
<dbReference type="CDD" id="cd02570">
    <property type="entry name" value="PseudoU_synth_EcTruA"/>
    <property type="match status" value="1"/>
</dbReference>
<evidence type="ECO:0000256" key="7">
    <source>
        <dbReference type="RuleBase" id="RU003792"/>
    </source>
</evidence>
<dbReference type="PANTHER" id="PTHR11142">
    <property type="entry name" value="PSEUDOURIDYLATE SYNTHASE"/>
    <property type="match status" value="1"/>
</dbReference>
<organism evidence="9 10">
    <name type="scientific">Idiomarina piscisalsi</name>
    <dbReference type="NCBI Taxonomy" id="1096243"/>
    <lineage>
        <taxon>Bacteria</taxon>
        <taxon>Pseudomonadati</taxon>
        <taxon>Pseudomonadota</taxon>
        <taxon>Gammaproteobacteria</taxon>
        <taxon>Alteromonadales</taxon>
        <taxon>Idiomarinaceae</taxon>
        <taxon>Idiomarina</taxon>
    </lineage>
</organism>
<dbReference type="Proteomes" id="UP000288361">
    <property type="component" value="Unassembled WGS sequence"/>
</dbReference>
<comment type="catalytic activity">
    <reaction evidence="4 7">
        <text>uridine(38/39/40) in tRNA = pseudouridine(38/39/40) in tRNA</text>
        <dbReference type="Rhea" id="RHEA:22376"/>
        <dbReference type="Rhea" id="RHEA-COMP:10085"/>
        <dbReference type="Rhea" id="RHEA-COMP:10087"/>
        <dbReference type="ChEBI" id="CHEBI:65314"/>
        <dbReference type="ChEBI" id="CHEBI:65315"/>
        <dbReference type="EC" id="5.4.99.12"/>
    </reaction>
</comment>
<dbReference type="Gene3D" id="3.30.70.580">
    <property type="entry name" value="Pseudouridine synthase I, catalytic domain, N-terminal subdomain"/>
    <property type="match status" value="1"/>
</dbReference>
<proteinExistence type="inferred from homology"/>
<evidence type="ECO:0000256" key="4">
    <source>
        <dbReference type="HAMAP-Rule" id="MF_00171"/>
    </source>
</evidence>
<name>A0A432YN70_9GAMM</name>
<dbReference type="NCBIfam" id="TIGR00071">
    <property type="entry name" value="hisT_truA"/>
    <property type="match status" value="1"/>
</dbReference>
<evidence type="ECO:0000259" key="8">
    <source>
        <dbReference type="Pfam" id="PF01416"/>
    </source>
</evidence>
<evidence type="ECO:0000256" key="6">
    <source>
        <dbReference type="PIRSR" id="PIRSR001430-2"/>
    </source>
</evidence>
<dbReference type="FunFam" id="3.30.70.580:FF:000001">
    <property type="entry name" value="tRNA pseudouridine synthase A"/>
    <property type="match status" value="1"/>
</dbReference>
<dbReference type="InterPro" id="IPR020097">
    <property type="entry name" value="PsdUridine_synth_TruA_a/b_dom"/>
</dbReference>
<protein>
    <recommendedName>
        <fullName evidence="4">tRNA pseudouridine synthase A</fullName>
        <ecNumber evidence="4">5.4.99.12</ecNumber>
    </recommendedName>
    <alternativeName>
        <fullName evidence="4">tRNA pseudouridine(38-40) synthase</fullName>
    </alternativeName>
    <alternativeName>
        <fullName evidence="4">tRNA pseudouridylate synthase I</fullName>
    </alternativeName>
    <alternativeName>
        <fullName evidence="4">tRNA-uridine isomerase I</fullName>
    </alternativeName>
</protein>
<evidence type="ECO:0000256" key="5">
    <source>
        <dbReference type="PIRSR" id="PIRSR001430-1"/>
    </source>
</evidence>
<accession>A0A432YN70</accession>